<accession>A0A392NY75</accession>
<evidence type="ECO:0000313" key="1">
    <source>
        <dbReference type="EMBL" id="MCI03455.1"/>
    </source>
</evidence>
<protein>
    <submittedName>
        <fullName evidence="1">Uncharacterized protein</fullName>
    </submittedName>
</protein>
<dbReference type="EMBL" id="LXQA010052234">
    <property type="protein sequence ID" value="MCI03455.1"/>
    <property type="molecule type" value="Genomic_DNA"/>
</dbReference>
<keyword evidence="2" id="KW-1185">Reference proteome</keyword>
<feature type="non-terminal residue" evidence="1">
    <location>
        <position position="1"/>
    </location>
</feature>
<organism evidence="1 2">
    <name type="scientific">Trifolium medium</name>
    <dbReference type="NCBI Taxonomy" id="97028"/>
    <lineage>
        <taxon>Eukaryota</taxon>
        <taxon>Viridiplantae</taxon>
        <taxon>Streptophyta</taxon>
        <taxon>Embryophyta</taxon>
        <taxon>Tracheophyta</taxon>
        <taxon>Spermatophyta</taxon>
        <taxon>Magnoliopsida</taxon>
        <taxon>eudicotyledons</taxon>
        <taxon>Gunneridae</taxon>
        <taxon>Pentapetalae</taxon>
        <taxon>rosids</taxon>
        <taxon>fabids</taxon>
        <taxon>Fabales</taxon>
        <taxon>Fabaceae</taxon>
        <taxon>Papilionoideae</taxon>
        <taxon>50 kb inversion clade</taxon>
        <taxon>NPAAA clade</taxon>
        <taxon>Hologalegina</taxon>
        <taxon>IRL clade</taxon>
        <taxon>Trifolieae</taxon>
        <taxon>Trifolium</taxon>
    </lineage>
</organism>
<dbReference type="AlphaFoldDB" id="A0A392NY75"/>
<sequence length="79" mass="9085">EIQTLLAFAVLALIKCYLEKELGDIFTVRPGRADRFLAQKNGGRERERDREIERGLGMVAVGCCQPDRLWEKSPFFPQM</sequence>
<name>A0A392NY75_9FABA</name>
<reference evidence="1 2" key="1">
    <citation type="journal article" date="2018" name="Front. Plant Sci.">
        <title>Red Clover (Trifolium pratense) and Zigzag Clover (T. medium) - A Picture of Genomic Similarities and Differences.</title>
        <authorList>
            <person name="Dluhosova J."/>
            <person name="Istvanek J."/>
            <person name="Nedelnik J."/>
            <person name="Repkova J."/>
        </authorList>
    </citation>
    <scope>NUCLEOTIDE SEQUENCE [LARGE SCALE GENOMIC DNA]</scope>
    <source>
        <strain evidence="2">cv. 10/8</strain>
        <tissue evidence="1">Leaf</tissue>
    </source>
</reference>
<comment type="caution">
    <text evidence="1">The sequence shown here is derived from an EMBL/GenBank/DDBJ whole genome shotgun (WGS) entry which is preliminary data.</text>
</comment>
<proteinExistence type="predicted"/>
<evidence type="ECO:0000313" key="2">
    <source>
        <dbReference type="Proteomes" id="UP000265520"/>
    </source>
</evidence>
<dbReference type="Proteomes" id="UP000265520">
    <property type="component" value="Unassembled WGS sequence"/>
</dbReference>